<keyword evidence="3" id="KW-1185">Reference proteome</keyword>
<proteinExistence type="predicted"/>
<dbReference type="EMBL" id="JAWRVI010000011">
    <property type="protein sequence ID" value="KAK4091506.1"/>
    <property type="molecule type" value="Genomic_DNA"/>
</dbReference>
<accession>A0ABR0C5Z8</accession>
<reference evidence="2 3" key="1">
    <citation type="journal article" date="2024" name="Microbiol. Resour. Announc.">
        <title>Genome annotations for the ascomycete fungi Trichoderma harzianum, Trichoderma aggressivum, and Purpureocillium lilacinum.</title>
        <authorList>
            <person name="Beijen E.P.W."/>
            <person name="Ohm R.A."/>
        </authorList>
    </citation>
    <scope>NUCLEOTIDE SEQUENCE [LARGE SCALE GENOMIC DNA]</scope>
    <source>
        <strain evidence="2 3">CBS 150709</strain>
    </source>
</reference>
<feature type="region of interest" description="Disordered" evidence="1">
    <location>
        <begin position="63"/>
        <end position="83"/>
    </location>
</feature>
<gene>
    <name evidence="2" type="ORF">Purlil1_3936</name>
</gene>
<dbReference type="Proteomes" id="UP001287286">
    <property type="component" value="Unassembled WGS sequence"/>
</dbReference>
<comment type="caution">
    <text evidence="2">The sequence shown here is derived from an EMBL/GenBank/DDBJ whole genome shotgun (WGS) entry which is preliminary data.</text>
</comment>
<protein>
    <submittedName>
        <fullName evidence="2">Uncharacterized protein</fullName>
    </submittedName>
</protein>
<evidence type="ECO:0000256" key="1">
    <source>
        <dbReference type="SAM" id="MobiDB-lite"/>
    </source>
</evidence>
<organism evidence="2 3">
    <name type="scientific">Purpureocillium lilacinum</name>
    <name type="common">Paecilomyces lilacinus</name>
    <dbReference type="NCBI Taxonomy" id="33203"/>
    <lineage>
        <taxon>Eukaryota</taxon>
        <taxon>Fungi</taxon>
        <taxon>Dikarya</taxon>
        <taxon>Ascomycota</taxon>
        <taxon>Pezizomycotina</taxon>
        <taxon>Sordariomycetes</taxon>
        <taxon>Hypocreomycetidae</taxon>
        <taxon>Hypocreales</taxon>
        <taxon>Ophiocordycipitaceae</taxon>
        <taxon>Purpureocillium</taxon>
    </lineage>
</organism>
<evidence type="ECO:0000313" key="3">
    <source>
        <dbReference type="Proteomes" id="UP001287286"/>
    </source>
</evidence>
<name>A0ABR0C5Z8_PURLI</name>
<sequence length="252" mass="27215">MESAATRGAGSHALSRLDDIHCITGPHGSSALPPTSRAATDAVAPVQLEDPLRCQARAPHPLVPSTRSLVPSRASWGDSPDGPLPLAEIRDGSKAGGWKEKSQWLPLWRIKARLSGAGQGSRCTVDDPHDGSPDAVERTPLAALAYAARPSHRWLPGAERAWTEAVSQTSRLQRASIWARPWMVCSMQVASMGALPRGMSPAPRRWSPYMSVPSRLWHLSVPRLTQLGLPIRVGSHRICSGSSRYQAPVRTT</sequence>
<evidence type="ECO:0000313" key="2">
    <source>
        <dbReference type="EMBL" id="KAK4091506.1"/>
    </source>
</evidence>